<dbReference type="PANTHER" id="PTHR45626:SF52">
    <property type="entry name" value="SINGLE-STRANDED DNA-DEPENDENT ATPASE (EUROFUNG)"/>
    <property type="match status" value="1"/>
</dbReference>
<evidence type="ECO:0000259" key="6">
    <source>
        <dbReference type="PROSITE" id="PS51194"/>
    </source>
</evidence>
<dbReference type="EMBL" id="QJNS01000107">
    <property type="protein sequence ID" value="RYO86953.1"/>
    <property type="molecule type" value="Genomic_DNA"/>
</dbReference>
<reference evidence="7 8" key="1">
    <citation type="submission" date="2018-06" db="EMBL/GenBank/DDBJ databases">
        <title>Complete Genomes of Monosporascus.</title>
        <authorList>
            <person name="Robinson A.J."/>
            <person name="Natvig D.O."/>
        </authorList>
    </citation>
    <scope>NUCLEOTIDE SEQUENCE [LARGE SCALE GENOMIC DNA]</scope>
    <source>
        <strain evidence="7 8">CBS 609.92</strain>
    </source>
</reference>
<evidence type="ECO:0000256" key="1">
    <source>
        <dbReference type="ARBA" id="ARBA00022741"/>
    </source>
</evidence>
<dbReference type="Pfam" id="PF00176">
    <property type="entry name" value="SNF2-rel_dom"/>
    <property type="match status" value="1"/>
</dbReference>
<evidence type="ECO:0000313" key="8">
    <source>
        <dbReference type="Proteomes" id="UP000294003"/>
    </source>
</evidence>
<dbReference type="Gene3D" id="3.40.50.300">
    <property type="entry name" value="P-loop containing nucleotide triphosphate hydrolases"/>
    <property type="match status" value="1"/>
</dbReference>
<dbReference type="PROSITE" id="PS51194">
    <property type="entry name" value="HELICASE_CTER"/>
    <property type="match status" value="1"/>
</dbReference>
<feature type="region of interest" description="Disordered" evidence="4">
    <location>
        <begin position="274"/>
        <end position="295"/>
    </location>
</feature>
<evidence type="ECO:0000256" key="4">
    <source>
        <dbReference type="SAM" id="MobiDB-lite"/>
    </source>
</evidence>
<evidence type="ECO:0000313" key="7">
    <source>
        <dbReference type="EMBL" id="RYO86953.1"/>
    </source>
</evidence>
<keyword evidence="8" id="KW-1185">Reference proteome</keyword>
<feature type="domain" description="Helicase C-terminal" evidence="6">
    <location>
        <begin position="267"/>
        <end position="422"/>
    </location>
</feature>
<dbReference type="InterPro" id="IPR049730">
    <property type="entry name" value="SNF2/RAD54-like_C"/>
</dbReference>
<dbReference type="PANTHER" id="PTHR45626">
    <property type="entry name" value="TRANSCRIPTION TERMINATION FACTOR 2-RELATED"/>
    <property type="match status" value="1"/>
</dbReference>
<comment type="caution">
    <text evidence="7">The sequence shown here is derived from an EMBL/GenBank/DDBJ whole genome shotgun (WGS) entry which is preliminary data.</text>
</comment>
<dbReference type="Pfam" id="PF00271">
    <property type="entry name" value="Helicase_C"/>
    <property type="match status" value="1"/>
</dbReference>
<evidence type="ECO:0000256" key="2">
    <source>
        <dbReference type="ARBA" id="ARBA00022801"/>
    </source>
</evidence>
<keyword evidence="2" id="KW-0378">Hydrolase</keyword>
<protein>
    <recommendedName>
        <fullName evidence="9">Helicase ATP-binding domain-containing protein</fullName>
    </recommendedName>
</protein>
<evidence type="ECO:0000256" key="3">
    <source>
        <dbReference type="ARBA" id="ARBA00022840"/>
    </source>
</evidence>
<keyword evidence="3" id="KW-0067">ATP-binding</keyword>
<dbReference type="InterPro" id="IPR050628">
    <property type="entry name" value="SNF2_RAD54_helicase_TF"/>
</dbReference>
<dbReference type="InterPro" id="IPR014001">
    <property type="entry name" value="Helicase_ATP-bd"/>
</dbReference>
<evidence type="ECO:0000259" key="5">
    <source>
        <dbReference type="PROSITE" id="PS51192"/>
    </source>
</evidence>
<organism evidence="7 8">
    <name type="scientific">Monosporascus cannonballus</name>
    <dbReference type="NCBI Taxonomy" id="155416"/>
    <lineage>
        <taxon>Eukaryota</taxon>
        <taxon>Fungi</taxon>
        <taxon>Dikarya</taxon>
        <taxon>Ascomycota</taxon>
        <taxon>Pezizomycotina</taxon>
        <taxon>Sordariomycetes</taxon>
        <taxon>Xylariomycetidae</taxon>
        <taxon>Xylariales</taxon>
        <taxon>Xylariales incertae sedis</taxon>
        <taxon>Monosporascus</taxon>
    </lineage>
</organism>
<dbReference type="InterPro" id="IPR027417">
    <property type="entry name" value="P-loop_NTPase"/>
</dbReference>
<dbReference type="PROSITE" id="PS51192">
    <property type="entry name" value="HELICASE_ATP_BIND_1"/>
    <property type="match status" value="1"/>
</dbReference>
<feature type="domain" description="Helicase ATP-binding" evidence="5">
    <location>
        <begin position="1"/>
        <end position="117"/>
    </location>
</feature>
<sequence>MNSWVKEIEARLDKSITVAKYYGKGRNDDIKESLDRDIIFTTYHTIAACMSQSNNAIFRIEWFRIILDEAHMIRQREITFYQAASQLSARFRWCLTATPLQNHLEDNYIVSPFDENLTTAAKRFAFLLDCVCLRRPKELLHLTNITEKYQYITLSQDERLQYDETTTTMANFIREKASRNPERRDVFGIFQAQLRLWLLCNHGTFQKPFTKRRQRDRKAEREDFLYSLGSNAEITCSVCGIPIPVFDVIGGTNSYRHPCGRKLCQEWIAQNGDNTKAQETPGPAEPAANDNSGYSNETGFSSKIEVLMRGLEQISSAEKRGILHQRIDGNQILSQRQRNMDRFVADDRFPVLFMSTGVGAFGLNPTVANHVHVLEPQWNPSVESRAIGRVSRLGQDKTVSVTRYLVRRTVEVKMHSQQIRKV</sequence>
<evidence type="ECO:0008006" key="9">
    <source>
        <dbReference type="Google" id="ProtNLM"/>
    </source>
</evidence>
<dbReference type="InterPro" id="IPR001650">
    <property type="entry name" value="Helicase_C-like"/>
</dbReference>
<keyword evidence="1" id="KW-0547">Nucleotide-binding</keyword>
<dbReference type="Proteomes" id="UP000294003">
    <property type="component" value="Unassembled WGS sequence"/>
</dbReference>
<dbReference type="Gene3D" id="3.40.50.10810">
    <property type="entry name" value="Tandem AAA-ATPase domain"/>
    <property type="match status" value="1"/>
</dbReference>
<proteinExistence type="predicted"/>
<dbReference type="CDD" id="cd18793">
    <property type="entry name" value="SF2_C_SNF"/>
    <property type="match status" value="1"/>
</dbReference>
<name>A0ABY0HBV2_9PEZI</name>
<dbReference type="SMART" id="SM00490">
    <property type="entry name" value="HELICc"/>
    <property type="match status" value="1"/>
</dbReference>
<dbReference type="InterPro" id="IPR000330">
    <property type="entry name" value="SNF2_N"/>
</dbReference>
<gene>
    <name evidence="7" type="ORF">DL762_004513</name>
</gene>
<dbReference type="SUPFAM" id="SSF52540">
    <property type="entry name" value="P-loop containing nucleoside triphosphate hydrolases"/>
    <property type="match status" value="2"/>
</dbReference>
<accession>A0ABY0HBV2</accession>
<dbReference type="InterPro" id="IPR038718">
    <property type="entry name" value="SNF2-like_sf"/>
</dbReference>